<name>A0A835G564_SPOEX</name>
<evidence type="ECO:0008006" key="4">
    <source>
        <dbReference type="Google" id="ProtNLM"/>
    </source>
</evidence>
<protein>
    <recommendedName>
        <fullName evidence="4">Secreted protein</fullName>
    </recommendedName>
</protein>
<feature type="chain" id="PRO_5033024238" description="Secreted protein" evidence="1">
    <location>
        <begin position="19"/>
        <end position="132"/>
    </location>
</feature>
<dbReference type="AlphaFoldDB" id="A0A835G564"/>
<accession>A0A835G564</accession>
<sequence>MLVHLCAPLVPLCGSASGCSVHPTSAATAATNTSTDPTILSSRTRVSLFDRNHKMKQISKFEKSSCHELARGACAAVQVYLQLLCCRYYRKSVNTSPDTIHQSWPTQAGPHAAAAYSTLPISCNAPGSQHSD</sequence>
<feature type="signal peptide" evidence="1">
    <location>
        <begin position="1"/>
        <end position="18"/>
    </location>
</feature>
<organism evidence="2 3">
    <name type="scientific">Spodoptera exigua</name>
    <name type="common">Beet armyworm</name>
    <name type="synonym">Noctua fulgens</name>
    <dbReference type="NCBI Taxonomy" id="7107"/>
    <lineage>
        <taxon>Eukaryota</taxon>
        <taxon>Metazoa</taxon>
        <taxon>Ecdysozoa</taxon>
        <taxon>Arthropoda</taxon>
        <taxon>Hexapoda</taxon>
        <taxon>Insecta</taxon>
        <taxon>Pterygota</taxon>
        <taxon>Neoptera</taxon>
        <taxon>Endopterygota</taxon>
        <taxon>Lepidoptera</taxon>
        <taxon>Glossata</taxon>
        <taxon>Ditrysia</taxon>
        <taxon>Noctuoidea</taxon>
        <taxon>Noctuidae</taxon>
        <taxon>Amphipyrinae</taxon>
        <taxon>Spodoptera</taxon>
    </lineage>
</organism>
<keyword evidence="1" id="KW-0732">Signal</keyword>
<reference evidence="2" key="1">
    <citation type="submission" date="2020-08" db="EMBL/GenBank/DDBJ databases">
        <title>Spodoptera exigua strain:BAW_Kor-Di-RS1 Genome sequencing and assembly.</title>
        <authorList>
            <person name="Kim J."/>
            <person name="Nam H.Y."/>
            <person name="Kwon M."/>
            <person name="Choi J.H."/>
            <person name="Cho S.R."/>
            <person name="Kim G.-H."/>
        </authorList>
    </citation>
    <scope>NUCLEOTIDE SEQUENCE</scope>
    <source>
        <strain evidence="2">BAW_Kor-Di-RS1</strain>
        <tissue evidence="2">Whole-body</tissue>
    </source>
</reference>
<evidence type="ECO:0000313" key="2">
    <source>
        <dbReference type="EMBL" id="KAF9406425.1"/>
    </source>
</evidence>
<comment type="caution">
    <text evidence="2">The sequence shown here is derived from an EMBL/GenBank/DDBJ whole genome shotgun (WGS) entry which is preliminary data.</text>
</comment>
<gene>
    <name evidence="2" type="ORF">HW555_013199</name>
</gene>
<proteinExistence type="predicted"/>
<dbReference type="EMBL" id="JACKWZ010000595">
    <property type="protein sequence ID" value="KAF9406425.1"/>
    <property type="molecule type" value="Genomic_DNA"/>
</dbReference>
<dbReference type="Proteomes" id="UP000648187">
    <property type="component" value="Unassembled WGS sequence"/>
</dbReference>
<keyword evidence="3" id="KW-1185">Reference proteome</keyword>
<evidence type="ECO:0000256" key="1">
    <source>
        <dbReference type="SAM" id="SignalP"/>
    </source>
</evidence>
<evidence type="ECO:0000313" key="3">
    <source>
        <dbReference type="Proteomes" id="UP000648187"/>
    </source>
</evidence>